<dbReference type="EMBL" id="KZ679720">
    <property type="protein sequence ID" value="PTB47477.1"/>
    <property type="molecule type" value="Genomic_DNA"/>
</dbReference>
<dbReference type="RefSeq" id="XP_024767154.1">
    <property type="nucleotide sequence ID" value="XM_024914839.1"/>
</dbReference>
<gene>
    <name evidence="2" type="ORF">M431DRAFT_396862</name>
</gene>
<dbReference type="PANTHER" id="PTHR43328:SF1">
    <property type="entry name" value="N-ACETYLTRANSFERASE DOMAIN-CONTAINING PROTEIN"/>
    <property type="match status" value="1"/>
</dbReference>
<dbReference type="InterPro" id="IPR016181">
    <property type="entry name" value="Acyl_CoA_acyltransferase"/>
</dbReference>
<dbReference type="PROSITE" id="PS51186">
    <property type="entry name" value="GNAT"/>
    <property type="match status" value="1"/>
</dbReference>
<dbReference type="Gene3D" id="3.40.630.30">
    <property type="match status" value="1"/>
</dbReference>
<dbReference type="GeneID" id="36623405"/>
<protein>
    <recommendedName>
        <fullName evidence="1">N-acetyltransferase domain-containing protein</fullName>
    </recommendedName>
</protein>
<keyword evidence="3" id="KW-1185">Reference proteome</keyword>
<organism evidence="2 3">
    <name type="scientific">Trichoderma harzianum CBS 226.95</name>
    <dbReference type="NCBI Taxonomy" id="983964"/>
    <lineage>
        <taxon>Eukaryota</taxon>
        <taxon>Fungi</taxon>
        <taxon>Dikarya</taxon>
        <taxon>Ascomycota</taxon>
        <taxon>Pezizomycotina</taxon>
        <taxon>Sordariomycetes</taxon>
        <taxon>Hypocreomycetidae</taxon>
        <taxon>Hypocreales</taxon>
        <taxon>Hypocreaceae</taxon>
        <taxon>Trichoderma</taxon>
    </lineage>
</organism>
<sequence>MSKRFKIALIRATRCFSSLSSQTPAVPKMPPAPILKLKSCLVRAYDEGDVKSLARAANNPKISRWMRNTFPQPYTTDDAKKWISIANSASPIRDFAICQLDSSVVIGGIGLKARDDIHYRTMEIGYWLSEDRWHQGIATEVVIAFSNWAFENFKQLLRLEAEVLEGNVGSCRVLEKAGFVFEARQKNAVEKMGAVMDTFIYYKLR</sequence>
<accession>A0A2T3ZRN8</accession>
<name>A0A2T3ZRN8_TRIHA</name>
<evidence type="ECO:0000313" key="3">
    <source>
        <dbReference type="Proteomes" id="UP000241690"/>
    </source>
</evidence>
<dbReference type="STRING" id="983964.A0A2T3ZRN8"/>
<dbReference type="PANTHER" id="PTHR43328">
    <property type="entry name" value="ACETYLTRANSFERASE-RELATED"/>
    <property type="match status" value="1"/>
</dbReference>
<reference evidence="2 3" key="1">
    <citation type="submission" date="2016-07" db="EMBL/GenBank/DDBJ databases">
        <title>Multiple horizontal gene transfer events from other fungi enriched the ability of initially mycotrophic Trichoderma (Ascomycota) to feed on dead plant biomass.</title>
        <authorList>
            <consortium name="DOE Joint Genome Institute"/>
            <person name="Aerts A."/>
            <person name="Atanasova L."/>
            <person name="Chenthamara K."/>
            <person name="Zhang J."/>
            <person name="Grujic M."/>
            <person name="Henrissat B."/>
            <person name="Kuo A."/>
            <person name="Salamov A."/>
            <person name="Lipzen A."/>
            <person name="Labutti K."/>
            <person name="Barry K."/>
            <person name="Miao Y."/>
            <person name="Rahimi M.J."/>
            <person name="Shen Q."/>
            <person name="Grigoriev I.V."/>
            <person name="Kubicek C.P."/>
            <person name="Druzhinina I.S."/>
        </authorList>
    </citation>
    <scope>NUCLEOTIDE SEQUENCE [LARGE SCALE GENOMIC DNA]</scope>
    <source>
        <strain evidence="2 3">CBS 226.95</strain>
    </source>
</reference>
<dbReference type="SUPFAM" id="SSF55729">
    <property type="entry name" value="Acyl-CoA N-acyltransferases (Nat)"/>
    <property type="match status" value="1"/>
</dbReference>
<evidence type="ECO:0000259" key="1">
    <source>
        <dbReference type="PROSITE" id="PS51186"/>
    </source>
</evidence>
<evidence type="ECO:0000313" key="2">
    <source>
        <dbReference type="EMBL" id="PTB47477.1"/>
    </source>
</evidence>
<dbReference type="GO" id="GO:0016747">
    <property type="term" value="F:acyltransferase activity, transferring groups other than amino-acyl groups"/>
    <property type="evidence" value="ECO:0007669"/>
    <property type="project" value="InterPro"/>
</dbReference>
<dbReference type="Proteomes" id="UP000241690">
    <property type="component" value="Unassembled WGS sequence"/>
</dbReference>
<proteinExistence type="predicted"/>
<feature type="domain" description="N-acetyltransferase" evidence="1">
    <location>
        <begin position="48"/>
        <end position="205"/>
    </location>
</feature>
<dbReference type="Pfam" id="PF13302">
    <property type="entry name" value="Acetyltransf_3"/>
    <property type="match status" value="1"/>
</dbReference>
<dbReference type="AlphaFoldDB" id="A0A2T3ZRN8"/>
<dbReference type="InterPro" id="IPR000182">
    <property type="entry name" value="GNAT_dom"/>
</dbReference>